<dbReference type="GO" id="GO:0035591">
    <property type="term" value="F:signaling adaptor activity"/>
    <property type="evidence" value="ECO:0007669"/>
    <property type="project" value="TreeGrafter"/>
</dbReference>
<reference evidence="3 4" key="1">
    <citation type="submission" date="2019-10" db="EMBL/GenBank/DDBJ databases">
        <title>Complete genome sequence of Vibrio sp. strain THAF100, isolated from non-filtered water from the water column of tank 6 of a marine aquarium containing stony-coral fragments. Water maintained at 26 degree C.</title>
        <authorList>
            <person name="Ruckert C."/>
            <person name="Franco A."/>
            <person name="Kalinowski J."/>
            <person name="Glaeser S."/>
        </authorList>
    </citation>
    <scope>NUCLEOTIDE SEQUENCE [LARGE SCALE GENOMIC DNA]</scope>
    <source>
        <strain evidence="3 4">THAF100</strain>
    </source>
</reference>
<protein>
    <submittedName>
        <fullName evidence="3">Internalin-J</fullName>
    </submittedName>
</protein>
<keyword evidence="4" id="KW-1185">Reference proteome</keyword>
<evidence type="ECO:0000313" key="4">
    <source>
        <dbReference type="Proteomes" id="UP000326936"/>
    </source>
</evidence>
<dbReference type="PANTHER" id="PTHR47566:SF1">
    <property type="entry name" value="PROTEIN NUD1"/>
    <property type="match status" value="1"/>
</dbReference>
<evidence type="ECO:0000313" key="3">
    <source>
        <dbReference type="EMBL" id="QFT27350.1"/>
    </source>
</evidence>
<dbReference type="InterPro" id="IPR052574">
    <property type="entry name" value="CDIRP"/>
</dbReference>
<dbReference type="InterPro" id="IPR032675">
    <property type="entry name" value="LRR_dom_sf"/>
</dbReference>
<dbReference type="RefSeq" id="WP_152431359.1">
    <property type="nucleotide sequence ID" value="NZ_CBCSDK010000015.1"/>
</dbReference>
<proteinExistence type="predicted"/>
<keyword evidence="2" id="KW-0677">Repeat</keyword>
<dbReference type="Gene3D" id="3.80.10.10">
    <property type="entry name" value="Ribonuclease Inhibitor"/>
    <property type="match status" value="1"/>
</dbReference>
<evidence type="ECO:0000256" key="2">
    <source>
        <dbReference type="ARBA" id="ARBA00022737"/>
    </source>
</evidence>
<dbReference type="EMBL" id="CP045350">
    <property type="protein sequence ID" value="QFT27350.1"/>
    <property type="molecule type" value="Genomic_DNA"/>
</dbReference>
<accession>A0A5P9CM99</accession>
<dbReference type="SUPFAM" id="SSF52058">
    <property type="entry name" value="L domain-like"/>
    <property type="match status" value="1"/>
</dbReference>
<dbReference type="AlphaFoldDB" id="A0A5P9CM99"/>
<sequence>MYKPMLGNSKLHFIFLATFLLFGCGGGNGNNDKQNNVNAMKLSDLHNINSGLSACINELAEESDTPLDEITRVSCGNNIAFDRLEGIEFLTNLEVIYIEENGLYGDIDIPCEKIQNLIELNLSAGKGITGINVSECYNLQKLVAQGNDINKVDLSSNENLQYIDFSYNDLGTLELPAGSEMYELHISNTSFDISNIERKDLISFLKVSHNHLTSIDLTSFTNLVSFDASHNDLTEIDTTNNPLLQEVDIDSNNIEDVVFSNNPQLKTISIKYNPLSTAAIDYLDSLSSSGIIVSR</sequence>
<gene>
    <name evidence="3" type="primary">inlJ</name>
    <name evidence="3" type="ORF">FIV01_13145</name>
</gene>
<dbReference type="PROSITE" id="PS51257">
    <property type="entry name" value="PROKAR_LIPOPROTEIN"/>
    <property type="match status" value="1"/>
</dbReference>
<name>A0A5P9CM99_9VIBR</name>
<dbReference type="PANTHER" id="PTHR47566">
    <property type="match status" value="1"/>
</dbReference>
<evidence type="ECO:0000256" key="1">
    <source>
        <dbReference type="ARBA" id="ARBA00022614"/>
    </source>
</evidence>
<dbReference type="Proteomes" id="UP000326936">
    <property type="component" value="Chromosome"/>
</dbReference>
<organism evidence="3 4">
    <name type="scientific">Vibrio aquimaris</name>
    <dbReference type="NCBI Taxonomy" id="2587862"/>
    <lineage>
        <taxon>Bacteria</taxon>
        <taxon>Pseudomonadati</taxon>
        <taxon>Pseudomonadota</taxon>
        <taxon>Gammaproteobacteria</taxon>
        <taxon>Vibrionales</taxon>
        <taxon>Vibrionaceae</taxon>
        <taxon>Vibrio</taxon>
    </lineage>
</organism>
<dbReference type="KEGG" id="vaq:FIV01_13145"/>
<keyword evidence="1" id="KW-0433">Leucine-rich repeat</keyword>
<dbReference type="OrthoDB" id="2068450at2"/>